<dbReference type="EMBL" id="CP023778">
    <property type="protein sequence ID" value="ATL68809.1"/>
    <property type="molecule type" value="Genomic_DNA"/>
</dbReference>
<dbReference type="Pfam" id="PF12710">
    <property type="entry name" value="HAD"/>
    <property type="match status" value="1"/>
</dbReference>
<gene>
    <name evidence="1" type="ORF">CRH09_24075</name>
</gene>
<dbReference type="PANTHER" id="PTHR43434:SF1">
    <property type="entry name" value="PHOSPHOGLYCOLATE PHOSPHATASE"/>
    <property type="match status" value="1"/>
</dbReference>
<dbReference type="SFLD" id="SFLDS00003">
    <property type="entry name" value="Haloacid_Dehalogenase"/>
    <property type="match status" value="1"/>
</dbReference>
<dbReference type="AlphaFoldDB" id="A0A291RNH1"/>
<dbReference type="InterPro" id="IPR023198">
    <property type="entry name" value="PGP-like_dom2"/>
</dbReference>
<name>A0A291RNH1_9NOCA</name>
<dbReference type="GO" id="GO:0006281">
    <property type="term" value="P:DNA repair"/>
    <property type="evidence" value="ECO:0007669"/>
    <property type="project" value="TreeGrafter"/>
</dbReference>
<dbReference type="InterPro" id="IPR036412">
    <property type="entry name" value="HAD-like_sf"/>
</dbReference>
<dbReference type="SUPFAM" id="SSF56784">
    <property type="entry name" value="HAD-like"/>
    <property type="match status" value="1"/>
</dbReference>
<protein>
    <submittedName>
        <fullName evidence="1">Haloacid dehalogenase</fullName>
    </submittedName>
</protein>
<dbReference type="Gene3D" id="3.40.50.1000">
    <property type="entry name" value="HAD superfamily/HAD-like"/>
    <property type="match status" value="1"/>
</dbReference>
<evidence type="ECO:0000313" key="1">
    <source>
        <dbReference type="EMBL" id="ATL68809.1"/>
    </source>
</evidence>
<dbReference type="Gene3D" id="1.10.150.240">
    <property type="entry name" value="Putative phosphatase, domain 2"/>
    <property type="match status" value="1"/>
</dbReference>
<dbReference type="GO" id="GO:0008967">
    <property type="term" value="F:phosphoglycolate phosphatase activity"/>
    <property type="evidence" value="ECO:0007669"/>
    <property type="project" value="TreeGrafter"/>
</dbReference>
<dbReference type="SFLD" id="SFLDG01129">
    <property type="entry name" value="C1.5:_HAD__Beta-PGM__Phosphata"/>
    <property type="match status" value="1"/>
</dbReference>
<proteinExistence type="predicted"/>
<dbReference type="KEGG" id="ntp:CRH09_24075"/>
<evidence type="ECO:0000313" key="2">
    <source>
        <dbReference type="Proteomes" id="UP000221961"/>
    </source>
</evidence>
<dbReference type="RefSeq" id="WP_098695871.1">
    <property type="nucleotide sequence ID" value="NZ_CP023778.1"/>
</dbReference>
<sequence length="235" mass="24956">MANEQNSATVLVLWDIDHTLIETRGVGRASFADAFERVTGRPLERMPHITGRTEPDIYAATAELHGIDTPPPFAAFAEALASAYLVRQDELRKQGRVMPGATEALACLACLPDVHQSVLTGNTKAVSRIKLETFGLGKYLDLDIGAYGDDDGHRPSLVSVAQSRAVARHASTFDRRRTVLIGDSLGDIATALQGGARIIAVAAGGTAASDLIGADLVMDDLTDTEALINGIRSLH</sequence>
<reference evidence="1 2" key="1">
    <citation type="submission" date="2017-10" db="EMBL/GenBank/DDBJ databases">
        <title>Comparative genomics between pathogenic Norcardia.</title>
        <authorList>
            <person name="Zeng L."/>
        </authorList>
    </citation>
    <scope>NUCLEOTIDE SEQUENCE [LARGE SCALE GENOMIC DNA]</scope>
    <source>
        <strain evidence="1 2">NC_YFY_NT001</strain>
    </source>
</reference>
<accession>A0A291RNH1</accession>
<organism evidence="1 2">
    <name type="scientific">Nocardia terpenica</name>
    <dbReference type="NCBI Taxonomy" id="455432"/>
    <lineage>
        <taxon>Bacteria</taxon>
        <taxon>Bacillati</taxon>
        <taxon>Actinomycetota</taxon>
        <taxon>Actinomycetes</taxon>
        <taxon>Mycobacteriales</taxon>
        <taxon>Nocardiaceae</taxon>
        <taxon>Nocardia</taxon>
    </lineage>
</organism>
<dbReference type="InterPro" id="IPR023214">
    <property type="entry name" value="HAD_sf"/>
</dbReference>
<dbReference type="Proteomes" id="UP000221961">
    <property type="component" value="Chromosome"/>
</dbReference>
<dbReference type="PANTHER" id="PTHR43434">
    <property type="entry name" value="PHOSPHOGLYCOLATE PHOSPHATASE"/>
    <property type="match status" value="1"/>
</dbReference>
<dbReference type="InterPro" id="IPR050155">
    <property type="entry name" value="HAD-like_hydrolase_sf"/>
</dbReference>
<dbReference type="GeneID" id="88360425"/>